<protein>
    <submittedName>
        <fullName evidence="2">Uncharacterized protein</fullName>
    </submittedName>
</protein>
<proteinExistence type="predicted"/>
<dbReference type="AlphaFoldDB" id="A0A1S0TF03"/>
<feature type="non-terminal residue" evidence="2">
    <location>
        <position position="1"/>
    </location>
</feature>
<reference evidence="2" key="1">
    <citation type="submission" date="2012-04" db="EMBL/GenBank/DDBJ databases">
        <title>The Genome Sequence of Loa loa.</title>
        <authorList>
            <consortium name="The Broad Institute Genome Sequencing Platform"/>
            <consortium name="Broad Institute Genome Sequencing Center for Infectious Disease"/>
            <person name="Nutman T.B."/>
            <person name="Fink D.L."/>
            <person name="Russ C."/>
            <person name="Young S."/>
            <person name="Zeng Q."/>
            <person name="Gargeya S."/>
            <person name="Alvarado L."/>
            <person name="Berlin A."/>
            <person name="Chapman S.B."/>
            <person name="Chen Z."/>
            <person name="Freedman E."/>
            <person name="Gellesch M."/>
            <person name="Goldberg J."/>
            <person name="Griggs A."/>
            <person name="Gujja S."/>
            <person name="Heilman E.R."/>
            <person name="Heiman D."/>
            <person name="Howarth C."/>
            <person name="Mehta T."/>
            <person name="Neiman D."/>
            <person name="Pearson M."/>
            <person name="Roberts A."/>
            <person name="Saif S."/>
            <person name="Shea T."/>
            <person name="Shenoy N."/>
            <person name="Sisk P."/>
            <person name="Stolte C."/>
            <person name="Sykes S."/>
            <person name="White J."/>
            <person name="Yandava C."/>
            <person name="Haas B."/>
            <person name="Henn M.R."/>
            <person name="Nusbaum C."/>
            <person name="Birren B."/>
        </authorList>
    </citation>
    <scope>NUCLEOTIDE SEQUENCE [LARGE SCALE GENOMIC DNA]</scope>
</reference>
<dbReference type="RefSeq" id="XP_003151350.1">
    <property type="nucleotide sequence ID" value="XM_003151302.1"/>
</dbReference>
<dbReference type="KEGG" id="loa:LOAG_15815"/>
<dbReference type="CTD" id="9953308"/>
<dbReference type="GeneID" id="9953308"/>
<sequence>ITNSIFFGQESKTTEMNATPIDFNRTGNGPIANSTPKTESSKSDYPASNEEKPV</sequence>
<feature type="compositionally biased region" description="Polar residues" evidence="1">
    <location>
        <begin position="25"/>
        <end position="38"/>
    </location>
</feature>
<evidence type="ECO:0000313" key="2">
    <source>
        <dbReference type="EMBL" id="EFO12719.1"/>
    </source>
</evidence>
<feature type="compositionally biased region" description="Polar residues" evidence="1">
    <location>
        <begin position="1"/>
        <end position="17"/>
    </location>
</feature>
<gene>
    <name evidence="2" type="ORF">LOAG_15815</name>
</gene>
<dbReference type="EMBL" id="JH714884">
    <property type="protein sequence ID" value="EFO12719.1"/>
    <property type="molecule type" value="Genomic_DNA"/>
</dbReference>
<evidence type="ECO:0000256" key="1">
    <source>
        <dbReference type="SAM" id="MobiDB-lite"/>
    </source>
</evidence>
<name>A0A1S0TF03_LOALO</name>
<feature type="non-terminal residue" evidence="2">
    <location>
        <position position="54"/>
    </location>
</feature>
<feature type="region of interest" description="Disordered" evidence="1">
    <location>
        <begin position="1"/>
        <end position="54"/>
    </location>
</feature>
<dbReference type="InParanoid" id="A0A1S0TF03"/>
<dbReference type="OrthoDB" id="5868739at2759"/>
<organism evidence="2">
    <name type="scientific">Loa loa</name>
    <name type="common">Eye worm</name>
    <name type="synonym">Filaria loa</name>
    <dbReference type="NCBI Taxonomy" id="7209"/>
    <lineage>
        <taxon>Eukaryota</taxon>
        <taxon>Metazoa</taxon>
        <taxon>Ecdysozoa</taxon>
        <taxon>Nematoda</taxon>
        <taxon>Chromadorea</taxon>
        <taxon>Rhabditida</taxon>
        <taxon>Spirurina</taxon>
        <taxon>Spiruromorpha</taxon>
        <taxon>Filarioidea</taxon>
        <taxon>Onchocercidae</taxon>
        <taxon>Loa</taxon>
    </lineage>
</organism>
<accession>A0A1S0TF03</accession>